<dbReference type="Proteomes" id="UP000265882">
    <property type="component" value="Unassembled WGS sequence"/>
</dbReference>
<name>A0A3A4NN37_ABYX5</name>
<dbReference type="AlphaFoldDB" id="A0A3A4NN37"/>
<sequence length="61" mass="7118">MLKYVESGKRASNSIDLDTNQVKELEQIIARLRDDIVFSTAPKRQRRRNTLTERTEEGPDK</sequence>
<evidence type="ECO:0000313" key="3">
    <source>
        <dbReference type="Proteomes" id="UP000265882"/>
    </source>
</evidence>
<comment type="caution">
    <text evidence="2">The sequence shown here is derived from an EMBL/GenBank/DDBJ whole genome shotgun (WGS) entry which is preliminary data.</text>
</comment>
<evidence type="ECO:0000256" key="1">
    <source>
        <dbReference type="SAM" id="MobiDB-lite"/>
    </source>
</evidence>
<organism evidence="2 3">
    <name type="scientific">Abyssobacteria bacterium (strain SURF_5)</name>
    <dbReference type="NCBI Taxonomy" id="2093360"/>
    <lineage>
        <taxon>Bacteria</taxon>
        <taxon>Pseudomonadati</taxon>
        <taxon>Candidatus Hydrogenedentota</taxon>
        <taxon>Candidatus Abyssobacteria</taxon>
    </lineage>
</organism>
<proteinExistence type="predicted"/>
<feature type="region of interest" description="Disordered" evidence="1">
    <location>
        <begin position="41"/>
        <end position="61"/>
    </location>
</feature>
<protein>
    <submittedName>
        <fullName evidence="2">Uncharacterized protein</fullName>
    </submittedName>
</protein>
<evidence type="ECO:0000313" key="2">
    <source>
        <dbReference type="EMBL" id="RJP20399.1"/>
    </source>
</evidence>
<accession>A0A3A4NN37</accession>
<feature type="compositionally biased region" description="Basic and acidic residues" evidence="1">
    <location>
        <begin position="50"/>
        <end position="61"/>
    </location>
</feature>
<gene>
    <name evidence="2" type="ORF">C4520_11515</name>
</gene>
<reference evidence="2 3" key="1">
    <citation type="journal article" date="2017" name="ISME J.">
        <title>Energy and carbon metabolisms in a deep terrestrial subsurface fluid microbial community.</title>
        <authorList>
            <person name="Momper L."/>
            <person name="Jungbluth S.P."/>
            <person name="Lee M.D."/>
            <person name="Amend J.P."/>
        </authorList>
    </citation>
    <scope>NUCLEOTIDE SEQUENCE [LARGE SCALE GENOMIC DNA]</scope>
    <source>
        <strain evidence="2">SURF_5</strain>
    </source>
</reference>
<dbReference type="EMBL" id="QZKU01000077">
    <property type="protein sequence ID" value="RJP20399.1"/>
    <property type="molecule type" value="Genomic_DNA"/>
</dbReference>